<dbReference type="VEuPathDB" id="FungiDB:AeMF1_019007"/>
<feature type="disulfide bond" evidence="1">
    <location>
        <begin position="93"/>
        <end position="102"/>
    </location>
</feature>
<gene>
    <name evidence="6" type="ORF">Ae201684_008664</name>
</gene>
<evidence type="ECO:0008006" key="8">
    <source>
        <dbReference type="Google" id="ProtNLM"/>
    </source>
</evidence>
<dbReference type="PROSITE" id="PS00022">
    <property type="entry name" value="EGF_1"/>
    <property type="match status" value="1"/>
</dbReference>
<reference evidence="6 7" key="1">
    <citation type="submission" date="2019-07" db="EMBL/GenBank/DDBJ databases">
        <title>Genomics analysis of Aphanomyces spp. identifies a new class of oomycete effector associated with host adaptation.</title>
        <authorList>
            <person name="Gaulin E."/>
        </authorList>
    </citation>
    <scope>NUCLEOTIDE SEQUENCE [LARGE SCALE GENOMIC DNA]</scope>
    <source>
        <strain evidence="6 7">ATCC 201684</strain>
    </source>
</reference>
<evidence type="ECO:0000259" key="5">
    <source>
        <dbReference type="PROSITE" id="PS51688"/>
    </source>
</evidence>
<dbReference type="VEuPathDB" id="FungiDB:AeMF1_008641"/>
<dbReference type="InterPro" id="IPR002049">
    <property type="entry name" value="LE_dom"/>
</dbReference>
<sequence length="2193" mass="219687">MAALLVIYLILSLQWLPCDASCANMCSGHGQCGGANICTCDSGWNIVPDCSRRACPTGIAWVDKASAPNKAHVNAIECSNRGVCDYYTGECICAQGFTGDACQRSRCPNDCSGHGVCQTLANLAIAYGPQTIATGVGPTYTNWEANSMTGCYCDMGFTGPDCSMRACPKNDDPLTTGQVYRTIALTVSAVGSALAGTVSVTFNGFTFTMPANANSNSNSICASAVMTLGNVVKATCTISGQDSTTQGATYTIAFLEWAHRNAENNIFSHSGNPPLTAFSCNVAGVTSNNSPSCSFADVVSLNVIEHEYCSRRGICDFTTGLCTCFLAYKNSDCNQPSNIPDNIDDHDGFLINPTGPSYIGSALHIVTAKAMATDFNMILAEASSAKVFQMDGAGNTWWYSGNLRVEAGTLFVQAGEQIATGGLYIADGGCTSTITTVVGPASNAIATATGFTGTVMNVQTTQATGTNFYLFKASTSGLTVPQFDVRGDGQTTIHTGGLNVVLGGATITDNIAATSVTSIQATHASYTGSVVSISASRLSQFPATDFNLITASAGGTTALTIEASGKTTLTNGGLYVNGIGGGNFVNQDPTSSALSVLSDNTAFNGVVANIQASATPSTNFYLLQALSNSILMFSIQGDGLTRVHSGGLKVLAVGQTIQVGGLYVNSGGITINTGGLKVLNGGATISTQGLIVLDGGADVTNSAQLVPAWAAHSSHSTFQSSVALIETTLLGPSSTFQLLQLKSARGLSIRTGGLTIAEGGETIQSSSSTNPVTTITASSTSFAGSVLQVSSHTTSATNFYFFSALSSTATAVFDIRSTGLTTIHSGGLSVTNGGVTIDAVGLTVSTIGATITNGALTVTSNDASAGVTTLTASSSSYTGSVLTAISATSSAINFYLFSALIATNTPIFDIRGDGLTTIRAGGLSIIAGGVTVTDGGGTIKTSSTSVSAVTVTATSNAYTGTVLKAITATSSATNFNLFSALIATSTPIFDIRGDGLTTIHAGGLSVTNGGVTIDAVGLTVSTIGATITNGALTVTSNDASAGVTTLTASSSSYTGSVLTAISATSSAINFYLFSALIATNTPIFDIRGDGLTTIRAGGLSIIAGGVTVTDGGGTIKTSSTSVSAVTVTATSNAYTGTVLKAITATSSATNFNLFSALIATSTPIFDIRGDGLTTIHAGGLSVTNGGVTIDAVGLTVSTIGATITNGALTVTSNDASAGVTTLTASSSSYTGSVLTAISATSSAINFYLFSALIATNTPIFDIRGDGLTTIRAGGLSIIAGGVTVTDGGGTIKTSSTSVSAVTVTATSNAYTGTVLKAITATSSATNFNLFSALIATSTPIFDIRGDGLTTIHAGGLSVTNGGVTIDAVGLTVSTIGATITNGALTVTSNDASAGVTTLTASSSSYTGSVLTAISATSSAINFYLFSALIATNTPIFDIRGDGLTTIRAGGLSIIAGGVTVTDGGGTIKTSSTSVSAVTVTATSNAYTGTVLKAITATSSATNFNLFSALIATSTPIFDIRGDGLTTIHAGGLSVTNGGVTIDAVGLTVSTIGATITNGALTVTSNDASAGVTTLTASSSSYTGSVLTAISATSSAINFYLFSALIATNTPIFDIRGDGLTTIRAGGLSIIAGGVTVTDGGGTIKTSSTSVSAVTVTATSNAYTGTVLKAITATSSATNFNLFSALIATSTPIFDIRGDGLTTIHAGGLSVTNGGVTIDAVGLTVSTIGATITNGALTVTSNDASAGVTTLTASSSSYTGSVLTAISATSSAINFYLFSALIATNTPIFDIRGDGLTTIRAGGLSIIAGGVTVTDGGGTIKTSSTSVSAVTVTATSNAYTGTVLKAITATSSATNFNLFSALIATSTPIFDIRGDGLTTIHAGGLSVTNGGVTIDAVGLTVSTIGATITNGALTVTSNDASAGVTTLTASSTSFTGTVLKAISATSSATNFYLFSAFIGTSTAVFDIRGDGLTTLHQGDLVLSSGGLSITSGGISSAGSIVFSSTASSSSSTTGAVTVSGGVGVAGDIYCAGTITGQTVTQNSDERLKTAVRNIRISRSAFDLLRPVEFEWTNRSQRSAGFIAQEVQILLPHLVQADGNGLLSVNYNGLTSYVVARLQAFQDEQESLHNELDTENAMLKQDIDKANVEIQELKAGAAASSREMDVMKQEVASLTARLQQLELFVSANMNVAAAA</sequence>
<dbReference type="PROSITE" id="PS51688">
    <property type="entry name" value="ICA"/>
    <property type="match status" value="1"/>
</dbReference>
<dbReference type="Proteomes" id="UP000481153">
    <property type="component" value="Unassembled WGS sequence"/>
</dbReference>
<dbReference type="Pfam" id="PF13884">
    <property type="entry name" value="Peptidase_S74"/>
    <property type="match status" value="1"/>
</dbReference>
<comment type="caution">
    <text evidence="1">Lacks conserved residue(s) required for the propagation of feature annotation.</text>
</comment>
<dbReference type="InterPro" id="IPR030392">
    <property type="entry name" value="S74_ICA"/>
</dbReference>
<evidence type="ECO:0000259" key="4">
    <source>
        <dbReference type="PROSITE" id="PS50026"/>
    </source>
</evidence>
<feature type="domain" description="Peptidase S74" evidence="5">
    <location>
        <begin position="2042"/>
        <end position="2130"/>
    </location>
</feature>
<dbReference type="CDD" id="cd00055">
    <property type="entry name" value="EGF_Lam"/>
    <property type="match status" value="1"/>
</dbReference>
<dbReference type="SMART" id="SM00181">
    <property type="entry name" value="EGF"/>
    <property type="match status" value="3"/>
</dbReference>
<dbReference type="PANTHER" id="PTHR24035:SF143">
    <property type="entry name" value="EGF-LIKE DOMAIN-CONTAINING PROTEIN"/>
    <property type="match status" value="1"/>
</dbReference>
<evidence type="ECO:0000256" key="2">
    <source>
        <dbReference type="SAM" id="Coils"/>
    </source>
</evidence>
<dbReference type="PANTHER" id="PTHR24035">
    <property type="entry name" value="MULTIPLE EPIDERMAL GROWTH FACTOR-LIKE DOMAINS PROTEIN"/>
    <property type="match status" value="1"/>
</dbReference>
<feature type="chain" id="PRO_5026234910" description="EGF-like domain-containing protein" evidence="3">
    <location>
        <begin position="21"/>
        <end position="2193"/>
    </location>
</feature>
<evidence type="ECO:0000256" key="1">
    <source>
        <dbReference type="PROSITE-ProRule" id="PRU00076"/>
    </source>
</evidence>
<dbReference type="InterPro" id="IPR052108">
    <property type="entry name" value="MEGF/SIB"/>
</dbReference>
<keyword evidence="3" id="KW-0732">Signal</keyword>
<organism evidence="6 7">
    <name type="scientific">Aphanomyces euteiches</name>
    <dbReference type="NCBI Taxonomy" id="100861"/>
    <lineage>
        <taxon>Eukaryota</taxon>
        <taxon>Sar</taxon>
        <taxon>Stramenopiles</taxon>
        <taxon>Oomycota</taxon>
        <taxon>Saprolegniomycetes</taxon>
        <taxon>Saprolegniales</taxon>
        <taxon>Verrucalvaceae</taxon>
        <taxon>Aphanomyces</taxon>
    </lineage>
</organism>
<name>A0A6G0X4E2_9STRA</name>
<evidence type="ECO:0000313" key="7">
    <source>
        <dbReference type="Proteomes" id="UP000481153"/>
    </source>
</evidence>
<feature type="domain" description="EGF-like" evidence="4">
    <location>
        <begin position="69"/>
        <end position="103"/>
    </location>
</feature>
<evidence type="ECO:0000313" key="6">
    <source>
        <dbReference type="EMBL" id="KAF0734706.1"/>
    </source>
</evidence>
<dbReference type="InterPro" id="IPR000742">
    <property type="entry name" value="EGF"/>
</dbReference>
<comment type="caution">
    <text evidence="6">The sequence shown here is derived from an EMBL/GenBank/DDBJ whole genome shotgun (WGS) entry which is preliminary data.</text>
</comment>
<dbReference type="Gene3D" id="2.10.25.10">
    <property type="entry name" value="Laminin"/>
    <property type="match status" value="1"/>
</dbReference>
<dbReference type="EMBL" id="VJMJ01000107">
    <property type="protein sequence ID" value="KAF0734706.1"/>
    <property type="molecule type" value="Genomic_DNA"/>
</dbReference>
<accession>A0A6G0X4E2</accession>
<dbReference type="PROSITE" id="PS01186">
    <property type="entry name" value="EGF_2"/>
    <property type="match status" value="1"/>
</dbReference>
<dbReference type="Gene3D" id="2.60.120.260">
    <property type="entry name" value="Galactose-binding domain-like"/>
    <property type="match status" value="1"/>
</dbReference>
<feature type="signal peptide" evidence="3">
    <location>
        <begin position="1"/>
        <end position="20"/>
    </location>
</feature>
<keyword evidence="1" id="KW-0245">EGF-like domain</keyword>
<dbReference type="PROSITE" id="PS50026">
    <property type="entry name" value="EGF_3"/>
    <property type="match status" value="1"/>
</dbReference>
<evidence type="ECO:0000256" key="3">
    <source>
        <dbReference type="SAM" id="SignalP"/>
    </source>
</evidence>
<protein>
    <recommendedName>
        <fullName evidence="8">EGF-like domain-containing protein</fullName>
    </recommendedName>
</protein>
<proteinExistence type="predicted"/>
<feature type="coiled-coil region" evidence="2">
    <location>
        <begin position="2116"/>
        <end position="2182"/>
    </location>
</feature>
<keyword evidence="7" id="KW-1185">Reference proteome</keyword>
<keyword evidence="1" id="KW-1015">Disulfide bond</keyword>
<keyword evidence="2" id="KW-0175">Coiled coil</keyword>
<dbReference type="VEuPathDB" id="FungiDB:AeMF1_021158"/>